<sequence length="66" mass="7553">MMLHRSHLLPGGVLSTSNVEWSYVVLVNSSFRKPNNNELLLLKTNISALKITHCNCQNFKTLKNFH</sequence>
<dbReference type="Proteomes" id="UP001162480">
    <property type="component" value="Chromosome 9"/>
</dbReference>
<name>A0AA36B6Z8_OCTVU</name>
<proteinExistence type="predicted"/>
<gene>
    <name evidence="1" type="ORF">OCTVUL_1B013910</name>
</gene>
<evidence type="ECO:0000313" key="1">
    <source>
        <dbReference type="EMBL" id="CAI9728504.1"/>
    </source>
</evidence>
<accession>A0AA36B6Z8</accession>
<reference evidence="1" key="1">
    <citation type="submission" date="2023-08" db="EMBL/GenBank/DDBJ databases">
        <authorList>
            <person name="Alioto T."/>
            <person name="Alioto T."/>
            <person name="Gomez Garrido J."/>
        </authorList>
    </citation>
    <scope>NUCLEOTIDE SEQUENCE</scope>
</reference>
<dbReference type="EMBL" id="OX597822">
    <property type="protein sequence ID" value="CAI9728504.1"/>
    <property type="molecule type" value="Genomic_DNA"/>
</dbReference>
<evidence type="ECO:0000313" key="2">
    <source>
        <dbReference type="Proteomes" id="UP001162480"/>
    </source>
</evidence>
<organism evidence="1 2">
    <name type="scientific">Octopus vulgaris</name>
    <name type="common">Common octopus</name>
    <dbReference type="NCBI Taxonomy" id="6645"/>
    <lineage>
        <taxon>Eukaryota</taxon>
        <taxon>Metazoa</taxon>
        <taxon>Spiralia</taxon>
        <taxon>Lophotrochozoa</taxon>
        <taxon>Mollusca</taxon>
        <taxon>Cephalopoda</taxon>
        <taxon>Coleoidea</taxon>
        <taxon>Octopodiformes</taxon>
        <taxon>Octopoda</taxon>
        <taxon>Incirrata</taxon>
        <taxon>Octopodidae</taxon>
        <taxon>Octopus</taxon>
    </lineage>
</organism>
<protein>
    <submittedName>
        <fullName evidence="1">Uncharacterized protein</fullName>
    </submittedName>
</protein>
<dbReference type="AlphaFoldDB" id="A0AA36B6Z8"/>
<keyword evidence="2" id="KW-1185">Reference proteome</keyword>